<dbReference type="eggNOG" id="ENOG502S0HZ">
    <property type="taxonomic scope" value="Eukaryota"/>
</dbReference>
<keyword evidence="3" id="KW-1185">Reference proteome</keyword>
<sequence length="191" mass="20171">MKFFALMPAGLCALGTLSGVFAQNSEAIISDLNRVTQLSAELRVTVQATTFLNATAAAPRIVNGLQNIVATVTRAVADTHASSGSSSRDVITGRAQMKRAITHEACEAIVTALLDFVRVHQALLSVIIGKHGVLSPIGFATPIRLALVAIEKGVDTFAIDIIEAIPCDKTRANQGLDSLDVTLERSIEAYS</sequence>
<dbReference type="OMA" id="QKDICET"/>
<evidence type="ECO:0000313" key="3">
    <source>
        <dbReference type="Proteomes" id="UP000030669"/>
    </source>
</evidence>
<dbReference type="EMBL" id="KB469305">
    <property type="protein sequence ID" value="EPQ53673.1"/>
    <property type="molecule type" value="Genomic_DNA"/>
</dbReference>
<dbReference type="Proteomes" id="UP000030669">
    <property type="component" value="Unassembled WGS sequence"/>
</dbReference>
<proteinExistence type="predicted"/>
<organism evidence="2 3">
    <name type="scientific">Gloeophyllum trabeum (strain ATCC 11539 / FP-39264 / Madison 617)</name>
    <name type="common">Brown rot fungus</name>
    <dbReference type="NCBI Taxonomy" id="670483"/>
    <lineage>
        <taxon>Eukaryota</taxon>
        <taxon>Fungi</taxon>
        <taxon>Dikarya</taxon>
        <taxon>Basidiomycota</taxon>
        <taxon>Agaricomycotina</taxon>
        <taxon>Agaricomycetes</taxon>
        <taxon>Gloeophyllales</taxon>
        <taxon>Gloeophyllaceae</taxon>
        <taxon>Gloeophyllum</taxon>
    </lineage>
</organism>
<accession>S7Q279</accession>
<dbReference type="RefSeq" id="XP_007867977.1">
    <property type="nucleotide sequence ID" value="XM_007869786.1"/>
</dbReference>
<dbReference type="HOGENOM" id="CLU_092498_2_0_1"/>
<name>S7Q279_GLOTA</name>
<feature type="chain" id="PRO_5004543812" evidence="1">
    <location>
        <begin position="23"/>
        <end position="191"/>
    </location>
</feature>
<reference evidence="2 3" key="1">
    <citation type="journal article" date="2012" name="Science">
        <title>The Paleozoic origin of enzymatic lignin decomposition reconstructed from 31 fungal genomes.</title>
        <authorList>
            <person name="Floudas D."/>
            <person name="Binder M."/>
            <person name="Riley R."/>
            <person name="Barry K."/>
            <person name="Blanchette R.A."/>
            <person name="Henrissat B."/>
            <person name="Martinez A.T."/>
            <person name="Otillar R."/>
            <person name="Spatafora J.W."/>
            <person name="Yadav J.S."/>
            <person name="Aerts A."/>
            <person name="Benoit I."/>
            <person name="Boyd A."/>
            <person name="Carlson A."/>
            <person name="Copeland A."/>
            <person name="Coutinho P.M."/>
            <person name="de Vries R.P."/>
            <person name="Ferreira P."/>
            <person name="Findley K."/>
            <person name="Foster B."/>
            <person name="Gaskell J."/>
            <person name="Glotzer D."/>
            <person name="Gorecki P."/>
            <person name="Heitman J."/>
            <person name="Hesse C."/>
            <person name="Hori C."/>
            <person name="Igarashi K."/>
            <person name="Jurgens J.A."/>
            <person name="Kallen N."/>
            <person name="Kersten P."/>
            <person name="Kohler A."/>
            <person name="Kuees U."/>
            <person name="Kumar T.K.A."/>
            <person name="Kuo A."/>
            <person name="LaButti K."/>
            <person name="Larrondo L.F."/>
            <person name="Lindquist E."/>
            <person name="Ling A."/>
            <person name="Lombard V."/>
            <person name="Lucas S."/>
            <person name="Lundell T."/>
            <person name="Martin R."/>
            <person name="McLaughlin D.J."/>
            <person name="Morgenstern I."/>
            <person name="Morin E."/>
            <person name="Murat C."/>
            <person name="Nagy L.G."/>
            <person name="Nolan M."/>
            <person name="Ohm R.A."/>
            <person name="Patyshakuliyeva A."/>
            <person name="Rokas A."/>
            <person name="Ruiz-Duenas F.J."/>
            <person name="Sabat G."/>
            <person name="Salamov A."/>
            <person name="Samejima M."/>
            <person name="Schmutz J."/>
            <person name="Slot J.C."/>
            <person name="St John F."/>
            <person name="Stenlid J."/>
            <person name="Sun H."/>
            <person name="Sun S."/>
            <person name="Syed K."/>
            <person name="Tsang A."/>
            <person name="Wiebenga A."/>
            <person name="Young D."/>
            <person name="Pisabarro A."/>
            <person name="Eastwood D.C."/>
            <person name="Martin F."/>
            <person name="Cullen D."/>
            <person name="Grigoriev I.V."/>
            <person name="Hibbett D.S."/>
        </authorList>
    </citation>
    <scope>NUCLEOTIDE SEQUENCE [LARGE SCALE GENOMIC DNA]</scope>
    <source>
        <strain evidence="2 3">ATCC 11539</strain>
    </source>
</reference>
<protein>
    <submittedName>
        <fullName evidence="2">Uncharacterized protein</fullName>
    </submittedName>
</protein>
<keyword evidence="1" id="KW-0732">Signal</keyword>
<dbReference type="KEGG" id="gtr:GLOTRDRAFT_131013"/>
<evidence type="ECO:0000256" key="1">
    <source>
        <dbReference type="SAM" id="SignalP"/>
    </source>
</evidence>
<gene>
    <name evidence="2" type="ORF">GLOTRDRAFT_131013</name>
</gene>
<feature type="signal peptide" evidence="1">
    <location>
        <begin position="1"/>
        <end position="22"/>
    </location>
</feature>
<dbReference type="GeneID" id="19302205"/>
<dbReference type="AlphaFoldDB" id="S7Q279"/>
<evidence type="ECO:0000313" key="2">
    <source>
        <dbReference type="EMBL" id="EPQ53673.1"/>
    </source>
</evidence>
<dbReference type="OrthoDB" id="3210262at2759"/>